<evidence type="ECO:0000313" key="2">
    <source>
        <dbReference type="Proteomes" id="UP000620327"/>
    </source>
</evidence>
<sequence length="183" mass="20251">MKKRVILILCVLAVLLTAVICLPFARKIDTTVTATEYRFNDPAYAVEHTVVIHGHDTRNLLGYGVFEGTFAVSGFESGQEGWTFRVSFSDKKSLGTALSRRPSGETCTRDLFHLRADRDWSDFAGLIMEVSDTADHASIGTFDPDTGRFLVSGPADREAAVAKAAALFRKDPDWYGVFQRQPD</sequence>
<dbReference type="Proteomes" id="UP000620327">
    <property type="component" value="Unassembled WGS sequence"/>
</dbReference>
<dbReference type="EMBL" id="JACOQI010000002">
    <property type="protein sequence ID" value="MBC5769353.1"/>
    <property type="molecule type" value="Genomic_DNA"/>
</dbReference>
<name>A0A923MFF5_9FIRM</name>
<gene>
    <name evidence="1" type="ORF">H8Z83_03205</name>
</gene>
<dbReference type="AlphaFoldDB" id="A0A923MFF5"/>
<protein>
    <submittedName>
        <fullName evidence="1">Uncharacterized protein</fullName>
    </submittedName>
</protein>
<reference evidence="1" key="1">
    <citation type="submission" date="2020-08" db="EMBL/GenBank/DDBJ databases">
        <title>Genome public.</title>
        <authorList>
            <person name="Liu C."/>
            <person name="Sun Q."/>
        </authorList>
    </citation>
    <scope>NUCLEOTIDE SEQUENCE</scope>
    <source>
        <strain evidence="1">BX15</strain>
    </source>
</reference>
<organism evidence="1 2">
    <name type="scientific">Dysosmobacter segnis</name>
    <dbReference type="NCBI Taxonomy" id="2763042"/>
    <lineage>
        <taxon>Bacteria</taxon>
        <taxon>Bacillati</taxon>
        <taxon>Bacillota</taxon>
        <taxon>Clostridia</taxon>
        <taxon>Eubacteriales</taxon>
        <taxon>Oscillospiraceae</taxon>
        <taxon>Dysosmobacter</taxon>
    </lineage>
</organism>
<keyword evidence="2" id="KW-1185">Reference proteome</keyword>
<evidence type="ECO:0000313" key="1">
    <source>
        <dbReference type="EMBL" id="MBC5769353.1"/>
    </source>
</evidence>
<comment type="caution">
    <text evidence="1">The sequence shown here is derived from an EMBL/GenBank/DDBJ whole genome shotgun (WGS) entry which is preliminary data.</text>
</comment>
<accession>A0A923MFF5</accession>
<proteinExistence type="predicted"/>
<dbReference type="RefSeq" id="WP_187013725.1">
    <property type="nucleotide sequence ID" value="NZ_JACOQI010000002.1"/>
</dbReference>